<dbReference type="InterPro" id="IPR037171">
    <property type="entry name" value="NagB/RpiA_transferase-like"/>
</dbReference>
<keyword evidence="5" id="KW-0460">Magnesium</keyword>
<keyword evidence="5" id="KW-0479">Metal-binding</keyword>
<dbReference type="PIRSF" id="PIRSF006806">
    <property type="entry name" value="FTHF_cligase"/>
    <property type="match status" value="1"/>
</dbReference>
<reference evidence="6" key="1">
    <citation type="submission" date="2020-10" db="EMBL/GenBank/DDBJ databases">
        <authorList>
            <person name="Gilroy R."/>
        </authorList>
    </citation>
    <scope>NUCLEOTIDE SEQUENCE</scope>
    <source>
        <strain evidence="6">ChiBcec2-4451</strain>
    </source>
</reference>
<dbReference type="GO" id="GO:0035999">
    <property type="term" value="P:tetrahydrofolate interconversion"/>
    <property type="evidence" value="ECO:0007669"/>
    <property type="project" value="TreeGrafter"/>
</dbReference>
<dbReference type="GO" id="GO:0005524">
    <property type="term" value="F:ATP binding"/>
    <property type="evidence" value="ECO:0007669"/>
    <property type="project" value="UniProtKB-KW"/>
</dbReference>
<evidence type="ECO:0000313" key="6">
    <source>
        <dbReference type="EMBL" id="HIV13739.1"/>
    </source>
</evidence>
<dbReference type="EC" id="6.3.3.2" evidence="5"/>
<evidence type="ECO:0000256" key="4">
    <source>
        <dbReference type="PIRSR" id="PIRSR006806-1"/>
    </source>
</evidence>
<comment type="cofactor">
    <cofactor evidence="5">
        <name>Mg(2+)</name>
        <dbReference type="ChEBI" id="CHEBI:18420"/>
    </cofactor>
</comment>
<keyword evidence="3 4" id="KW-0067">ATP-binding</keyword>
<dbReference type="GO" id="GO:0030272">
    <property type="term" value="F:5-formyltetrahydrofolate cyclo-ligase activity"/>
    <property type="evidence" value="ECO:0007669"/>
    <property type="project" value="UniProtKB-EC"/>
</dbReference>
<proteinExistence type="inferred from homology"/>
<accession>A0A9D1T7B4</accession>
<dbReference type="EMBL" id="DVON01000242">
    <property type="protein sequence ID" value="HIV13739.1"/>
    <property type="molecule type" value="Genomic_DNA"/>
</dbReference>
<dbReference type="Gene3D" id="3.40.50.10420">
    <property type="entry name" value="NagB/RpiA/CoA transferase-like"/>
    <property type="match status" value="1"/>
</dbReference>
<dbReference type="InterPro" id="IPR024185">
    <property type="entry name" value="FTHF_cligase-like_sf"/>
</dbReference>
<dbReference type="InterPro" id="IPR002698">
    <property type="entry name" value="FTHF_cligase"/>
</dbReference>
<evidence type="ECO:0000256" key="1">
    <source>
        <dbReference type="ARBA" id="ARBA00010638"/>
    </source>
</evidence>
<keyword evidence="2 4" id="KW-0547">Nucleotide-binding</keyword>
<dbReference type="SUPFAM" id="SSF100950">
    <property type="entry name" value="NagB/RpiA/CoA transferase-like"/>
    <property type="match status" value="1"/>
</dbReference>
<name>A0A9D1T7B4_9FIRM</name>
<feature type="binding site" evidence="4">
    <location>
        <begin position="4"/>
        <end position="8"/>
    </location>
    <ligand>
        <name>ATP</name>
        <dbReference type="ChEBI" id="CHEBI:30616"/>
    </ligand>
</feature>
<feature type="binding site" evidence="4">
    <location>
        <begin position="130"/>
        <end position="138"/>
    </location>
    <ligand>
        <name>ATP</name>
        <dbReference type="ChEBI" id="CHEBI:30616"/>
    </ligand>
</feature>
<dbReference type="NCBIfam" id="TIGR02727">
    <property type="entry name" value="MTHFS_bact"/>
    <property type="match status" value="1"/>
</dbReference>
<protein>
    <recommendedName>
        <fullName evidence="5">5-formyltetrahydrofolate cyclo-ligase</fullName>
        <ecNumber evidence="5">6.3.3.2</ecNumber>
    </recommendedName>
</protein>
<comment type="caution">
    <text evidence="6">The sequence shown here is derived from an EMBL/GenBank/DDBJ whole genome shotgun (WGS) entry which is preliminary data.</text>
</comment>
<comment type="similarity">
    <text evidence="1 5">Belongs to the 5-formyltetrahydrofolate cyclo-ligase family.</text>
</comment>
<dbReference type="Proteomes" id="UP000886723">
    <property type="component" value="Unassembled WGS sequence"/>
</dbReference>
<dbReference type="PANTHER" id="PTHR23407:SF1">
    <property type="entry name" value="5-FORMYLTETRAHYDROFOLATE CYCLO-LIGASE"/>
    <property type="match status" value="1"/>
</dbReference>
<dbReference type="PANTHER" id="PTHR23407">
    <property type="entry name" value="ATPASE INHIBITOR/5-FORMYLTETRAHYDROFOLATE CYCLO-LIGASE"/>
    <property type="match status" value="1"/>
</dbReference>
<feature type="binding site" evidence="4">
    <location>
        <position position="50"/>
    </location>
    <ligand>
        <name>substrate</name>
    </ligand>
</feature>
<evidence type="ECO:0000256" key="2">
    <source>
        <dbReference type="ARBA" id="ARBA00022741"/>
    </source>
</evidence>
<sequence>METKTDIRKKVFRLRKEAPEEQILRNSHEICRRVISLAEFDRARWIYLYIDCRNEVMTGEILREALARGKQVAAPKVEGKEMIFFRIDGEEDLEPGYFGIREPKQGLSAADGSNGLMIMPGVAFDRSRGRVGYGGGFYDRYLAAHPDLFTAAVAFEFQLFDQVPREETDILPRCLITEKQIYR</sequence>
<keyword evidence="6" id="KW-0436">Ligase</keyword>
<evidence type="ECO:0000256" key="5">
    <source>
        <dbReference type="RuleBase" id="RU361279"/>
    </source>
</evidence>
<dbReference type="GO" id="GO:0046872">
    <property type="term" value="F:metal ion binding"/>
    <property type="evidence" value="ECO:0007669"/>
    <property type="project" value="UniProtKB-KW"/>
</dbReference>
<evidence type="ECO:0000313" key="7">
    <source>
        <dbReference type="Proteomes" id="UP000886723"/>
    </source>
</evidence>
<organism evidence="6 7">
    <name type="scientific">Candidatus Pullilachnospira stercoravium</name>
    <dbReference type="NCBI Taxonomy" id="2840913"/>
    <lineage>
        <taxon>Bacteria</taxon>
        <taxon>Bacillati</taxon>
        <taxon>Bacillota</taxon>
        <taxon>Clostridia</taxon>
        <taxon>Lachnospirales</taxon>
        <taxon>Lachnospiraceae</taxon>
        <taxon>Lachnospiraceae incertae sedis</taxon>
        <taxon>Candidatus Pullilachnospira</taxon>
    </lineage>
</organism>
<dbReference type="GO" id="GO:0009396">
    <property type="term" value="P:folic acid-containing compound biosynthetic process"/>
    <property type="evidence" value="ECO:0007669"/>
    <property type="project" value="TreeGrafter"/>
</dbReference>
<gene>
    <name evidence="6" type="ORF">IAA63_11455</name>
</gene>
<reference evidence="6" key="2">
    <citation type="journal article" date="2021" name="PeerJ">
        <title>Extensive microbial diversity within the chicken gut microbiome revealed by metagenomics and culture.</title>
        <authorList>
            <person name="Gilroy R."/>
            <person name="Ravi A."/>
            <person name="Getino M."/>
            <person name="Pursley I."/>
            <person name="Horton D.L."/>
            <person name="Alikhan N.F."/>
            <person name="Baker D."/>
            <person name="Gharbi K."/>
            <person name="Hall N."/>
            <person name="Watson M."/>
            <person name="Adriaenssens E.M."/>
            <person name="Foster-Nyarko E."/>
            <person name="Jarju S."/>
            <person name="Secka A."/>
            <person name="Antonio M."/>
            <person name="Oren A."/>
            <person name="Chaudhuri R.R."/>
            <person name="La Ragione R."/>
            <person name="Hildebrand F."/>
            <person name="Pallen M.J."/>
        </authorList>
    </citation>
    <scope>NUCLEOTIDE SEQUENCE</scope>
    <source>
        <strain evidence="6">ChiBcec2-4451</strain>
    </source>
</reference>
<feature type="binding site" evidence="4">
    <location>
        <position position="55"/>
    </location>
    <ligand>
        <name>substrate</name>
    </ligand>
</feature>
<comment type="catalytic activity">
    <reaction evidence="5">
        <text>(6S)-5-formyl-5,6,7,8-tetrahydrofolate + ATP = (6R)-5,10-methenyltetrahydrofolate + ADP + phosphate</text>
        <dbReference type="Rhea" id="RHEA:10488"/>
        <dbReference type="ChEBI" id="CHEBI:30616"/>
        <dbReference type="ChEBI" id="CHEBI:43474"/>
        <dbReference type="ChEBI" id="CHEBI:57455"/>
        <dbReference type="ChEBI" id="CHEBI:57457"/>
        <dbReference type="ChEBI" id="CHEBI:456216"/>
        <dbReference type="EC" id="6.3.3.2"/>
    </reaction>
</comment>
<dbReference type="AlphaFoldDB" id="A0A9D1T7B4"/>
<dbReference type="Pfam" id="PF01812">
    <property type="entry name" value="5-FTHF_cyc-lig"/>
    <property type="match status" value="1"/>
</dbReference>
<evidence type="ECO:0000256" key="3">
    <source>
        <dbReference type="ARBA" id="ARBA00022840"/>
    </source>
</evidence>